<feature type="domain" description="RNA-dependent RNA polymerase bunyaviral" evidence="1">
    <location>
        <begin position="1100"/>
        <end position="1294"/>
    </location>
</feature>
<reference evidence="2" key="1">
    <citation type="journal article" date="2016" name="Genome Announc.">
        <title>Novel Viruses Isolated from Mosquitoes in Pantanal, Brazil.</title>
        <authorList>
            <person name="Pauvolid-Correa A."/>
            <person name="Solberg O."/>
            <person name="Couto-Lima D."/>
            <person name="Nogueira R.M."/>
            <person name="Langevin S."/>
            <person name="Komar N."/>
        </authorList>
    </citation>
    <scope>NUCLEOTIDE SEQUENCE</scope>
    <source>
        <strain evidence="2">BrMS-MQ10</strain>
    </source>
</reference>
<evidence type="ECO:0000259" key="1">
    <source>
        <dbReference type="Pfam" id="PF04196"/>
    </source>
</evidence>
<dbReference type="InterPro" id="IPR007322">
    <property type="entry name" value="RNA_pol_bunyavir"/>
</dbReference>
<dbReference type="GO" id="GO:0006351">
    <property type="term" value="P:DNA-templated transcription"/>
    <property type="evidence" value="ECO:0007669"/>
    <property type="project" value="InterPro"/>
</dbReference>
<organism evidence="2">
    <name type="scientific">Terena virus</name>
    <dbReference type="NCBI Taxonomy" id="1795443"/>
    <lineage>
        <taxon>Viruses</taxon>
    </lineage>
</organism>
<accession>A0A1B1X3Z4</accession>
<sequence length="1339" mass="152939">SLDIIDIDTGRFKKNLTVDDIVRRIDYNDAHLCAYATYLITKKRSDIAEIFLLKCLKRVKDLKHVSVGDVKTTQWLSRIGLKPIDSNQTPDIHFLSGNYIYIGDVSVTRNVRNTMATKQNKYEKLKSAVTQANDKFIVADFNFVIDSKLNGLRSWLKDFYDAYGVVVPKQDQMDFRREVTLINDVMESIESGVVDRAAYEKQLESYSNRSEIRLVPDISIIKEELPNEDPYRPVHTEEELFNMIIEDSMNHTGTDDMGKLGNVNKVYEQLKINNDTNYPIDREPRTPLQYVFNLDCDEMNRDLSLLRDYVTDIYFVENCFIASILPSLSQISKMEAIKAEASKRASIARIQVQTGEFWKGIKEKYGQKSIYFSSSKNLMRQREKLYNLFEEYMEKSSRINVTPEQLDAMTKAAVADPKLKQKLKYYKLKKPVSSIHSKHWGTSISKCEALSSYLSKPSKGAMGSTNLHFDIPDGIRGVREKENVEMILPLYERVNKSRGALLAACIRKWANDCARLDKKSGIGIQYSIPIQGNMIFCTMTNTNLVKNDPDYNFFTITRYKLPATDEERNELDLLIDSLFNGIIREKTRSENYVYITSKLFKVNLDLLSKMRNIDAELRSHCMVMGILVGTNDIVDQKLVDRAYTTGNNDVDILLDLNKRKGKPTVGASTVTMNYLDHYIGPTALLMTDIHQAPSLILDLMKYIAGINFSMKSSLTSLLLDKLQLMLKTNLDIFIIHKMFKFINNNMRLERFFRCAKLKMAASGVSDSSFTYNGLFNSFWNEDFIFSDVSLYLSECQLMTQMRPKKLYGAQFMDKACFKVGNNNLKMENEEKLYPGTTRGVITGKFMFQNEFSYSTDAVYYAQCLSNTSDDKARAKYNKRIVGSLHELGIGNLSMRGSCKLAEDMKAGKGLSETSLYNGLMYLTKYIEEGDTESCKVYNIAHNAINRIEHYNMAQKDQRFGGRAIGSPDYPTKMSLFLNETIFKIISSPQNENLLVKGVNRAQKITAIHRKILKSAYDHNYEHVVHIVMDQSQFSEGDNTNKFIDFIRFNTDIPDAVKPIMIAIEKKHQRRVQHWPTISEKTKRDLGMYLTSFNGIIGIAGWVQGMKNIMSTYCHIASVKWLHKLFVDYYKRNGKKVITDNKPLLMEQIVNSDDSYILISHNDMSVIKDFHSFLISGKKMLRLVENVKKSYMSKNIGEIIQKYVVNGCVENIYGKIVVNCFNNNMGINLSKDILSSIGSLQSMHKEGAPEILITYMRAELKNQVFTMYNLGSGKFNDLSKIGCNISKLPCELGGWPGNISTFELVCAGTYSQLSYCNEYYKANDNSPECAIVKSSIAFAV</sequence>
<dbReference type="GO" id="GO:0019079">
    <property type="term" value="P:viral genome replication"/>
    <property type="evidence" value="ECO:0007669"/>
    <property type="project" value="InterPro"/>
</dbReference>
<dbReference type="EMBL" id="KT966494">
    <property type="protein sequence ID" value="ANW72256.1"/>
    <property type="molecule type" value="Genomic_RNA"/>
</dbReference>
<dbReference type="GO" id="GO:0003968">
    <property type="term" value="F:RNA-directed RNA polymerase activity"/>
    <property type="evidence" value="ECO:0007669"/>
    <property type="project" value="InterPro"/>
</dbReference>
<name>A0A1B1X3Z4_9VIRU</name>
<proteinExistence type="predicted"/>
<protein>
    <submittedName>
        <fullName evidence="2">Putative glycoprotein</fullName>
    </submittedName>
</protein>
<dbReference type="Pfam" id="PF04196">
    <property type="entry name" value="Bunya_RdRp"/>
    <property type="match status" value="1"/>
</dbReference>
<feature type="non-terminal residue" evidence="2">
    <location>
        <position position="1"/>
    </location>
</feature>
<feature type="non-terminal residue" evidence="2">
    <location>
        <position position="1339"/>
    </location>
</feature>
<evidence type="ECO:0000313" key="2">
    <source>
        <dbReference type="EMBL" id="ANW72256.1"/>
    </source>
</evidence>